<evidence type="ECO:0000313" key="3">
    <source>
        <dbReference type="Proteomes" id="UP000182841"/>
    </source>
</evidence>
<name>A0A1H9P1F9_9ACTN</name>
<dbReference type="Proteomes" id="UP000182841">
    <property type="component" value="Unassembled WGS sequence"/>
</dbReference>
<dbReference type="AlphaFoldDB" id="A0A1H9P1F9"/>
<feature type="region of interest" description="Disordered" evidence="1">
    <location>
        <begin position="148"/>
        <end position="288"/>
    </location>
</feature>
<feature type="compositionally biased region" description="Gly residues" evidence="1">
    <location>
        <begin position="231"/>
        <end position="241"/>
    </location>
</feature>
<accession>A0A1H9P1F9</accession>
<keyword evidence="3" id="KW-1185">Reference proteome</keyword>
<evidence type="ECO:0000256" key="1">
    <source>
        <dbReference type="SAM" id="MobiDB-lite"/>
    </source>
</evidence>
<feature type="compositionally biased region" description="Low complexity" evidence="1">
    <location>
        <begin position="36"/>
        <end position="69"/>
    </location>
</feature>
<feature type="compositionally biased region" description="Basic and acidic residues" evidence="1">
    <location>
        <begin position="203"/>
        <end position="215"/>
    </location>
</feature>
<dbReference type="EMBL" id="FOGO01000001">
    <property type="protein sequence ID" value="SER42066.1"/>
    <property type="molecule type" value="Genomic_DNA"/>
</dbReference>
<organism evidence="2 3">
    <name type="scientific">Streptomyces qinglanensis</name>
    <dbReference type="NCBI Taxonomy" id="943816"/>
    <lineage>
        <taxon>Bacteria</taxon>
        <taxon>Bacillati</taxon>
        <taxon>Actinomycetota</taxon>
        <taxon>Actinomycetes</taxon>
        <taxon>Kitasatosporales</taxon>
        <taxon>Streptomycetaceae</taxon>
        <taxon>Streptomyces</taxon>
    </lineage>
</organism>
<feature type="region of interest" description="Disordered" evidence="1">
    <location>
        <begin position="36"/>
        <end position="110"/>
    </location>
</feature>
<feature type="compositionally biased region" description="Basic and acidic residues" evidence="1">
    <location>
        <begin position="73"/>
        <end position="94"/>
    </location>
</feature>
<feature type="compositionally biased region" description="Low complexity" evidence="1">
    <location>
        <begin position="216"/>
        <end position="230"/>
    </location>
</feature>
<protein>
    <submittedName>
        <fullName evidence="2">Uncharacterized protein</fullName>
    </submittedName>
</protein>
<feature type="compositionally biased region" description="Low complexity" evidence="1">
    <location>
        <begin position="182"/>
        <end position="194"/>
    </location>
</feature>
<feature type="compositionally biased region" description="Basic and acidic residues" evidence="1">
    <location>
        <begin position="148"/>
        <end position="159"/>
    </location>
</feature>
<reference evidence="3" key="1">
    <citation type="submission" date="2016-10" db="EMBL/GenBank/DDBJ databases">
        <authorList>
            <person name="Varghese N."/>
            <person name="Submissions S."/>
        </authorList>
    </citation>
    <scope>NUCLEOTIDE SEQUENCE [LARGE SCALE GENOMIC DNA]</scope>
    <source>
        <strain evidence="3">CGMCC 4.6825</strain>
    </source>
</reference>
<evidence type="ECO:0000313" key="2">
    <source>
        <dbReference type="EMBL" id="SER42066.1"/>
    </source>
</evidence>
<proteinExistence type="predicted"/>
<gene>
    <name evidence="2" type="ORF">SAMN05421870_101836</name>
</gene>
<sequence>MVAEDRRSRPCAVDIARPPDTLLLLRARPLALSAQRSALGPRPAGTTTADRAARTTSTGAAAAGVRAGAAGRGDARGGRFRDSTQRIRRGEHTGHAPSFLPTGPGTTARARDTPAARCAAGAADCVPEPFGAWVARATVSVMSLFRDPHREGGRSHRFPDGFTGRLPTVGLRPAAGGCAHSTRPARPTARGRPATWPPRPRPRTGDADPDGHRSADPAAAEGRAAAAPPGGLRGAACGPGGLSVRACPRTSPRSARRTPAPPPGASSSGWASAHRARCPGRAAGPGTS</sequence>